<proteinExistence type="inferred from homology"/>
<comment type="subcellular location">
    <subcellularLocation>
        <location evidence="1">Cell outer membrane</location>
    </subcellularLocation>
</comment>
<evidence type="ECO:0000256" key="3">
    <source>
        <dbReference type="ARBA" id="ARBA00022729"/>
    </source>
</evidence>
<name>A0AB39X8Q5_9GAMM</name>
<comment type="similarity">
    <text evidence="2">Belongs to the MipA/OmpV family.</text>
</comment>
<keyword evidence="3" id="KW-0732">Signal</keyword>
<dbReference type="PANTHER" id="PTHR38776:SF1">
    <property type="entry name" value="MLTA-INTERACTING PROTEIN-RELATED"/>
    <property type="match status" value="1"/>
</dbReference>
<sequence length="264" mass="30252">MSLWGTQVAANDVQEIDTKRWHVNLALGYGQLDNPRFKSEPIRSLVLPSVSYYGDRFYLENLTLGYSLYESDQIIIDLQTHLNEDGLLFELKGLGNVLLSDLLGYAPINDPFEEPNYADVERNISYLAGIYMELPTPWVTASLGAYQDISGVHHGHEVLFKLNRRFEYEYFATAVELGWAYKSSELSRYYYEIGPAEVHQESDRFRQYSGINSYARGILNLPLNPSWSLVAILEYNRIDSGIARSPLLDKQHYWGGFLGFSYAF</sequence>
<organism evidence="6">
    <name type="scientific">Pseudidiomarina sp. PP-1MA</name>
    <dbReference type="NCBI Taxonomy" id="3237706"/>
    <lineage>
        <taxon>Bacteria</taxon>
        <taxon>Pseudomonadati</taxon>
        <taxon>Pseudomonadota</taxon>
        <taxon>Gammaproteobacteria</taxon>
        <taxon>Alteromonadales</taxon>
        <taxon>Idiomarinaceae</taxon>
        <taxon>Pseudidiomarina</taxon>
    </lineage>
</organism>
<dbReference type="Pfam" id="PF06629">
    <property type="entry name" value="MipA"/>
    <property type="match status" value="1"/>
</dbReference>
<keyword evidence="5" id="KW-0998">Cell outer membrane</keyword>
<accession>A0AB39X8Q5</accession>
<gene>
    <name evidence="6" type="ORF">AB8S08_03245</name>
</gene>
<dbReference type="GO" id="GO:0009279">
    <property type="term" value="C:cell outer membrane"/>
    <property type="evidence" value="ECO:0007669"/>
    <property type="project" value="UniProtKB-SubCell"/>
</dbReference>
<evidence type="ECO:0000256" key="4">
    <source>
        <dbReference type="ARBA" id="ARBA00023136"/>
    </source>
</evidence>
<dbReference type="PANTHER" id="PTHR38776">
    <property type="entry name" value="MLTA-INTERACTING PROTEIN-RELATED"/>
    <property type="match status" value="1"/>
</dbReference>
<reference evidence="6" key="1">
    <citation type="submission" date="2024-07" db="EMBL/GenBank/DDBJ databases">
        <title>Whole genome sequence of bacterial strains from algal surface.</title>
        <authorList>
            <person name="Kumar P."/>
        </authorList>
    </citation>
    <scope>NUCLEOTIDE SEQUENCE</scope>
    <source>
        <strain evidence="6">PP-1MA</strain>
    </source>
</reference>
<evidence type="ECO:0000256" key="2">
    <source>
        <dbReference type="ARBA" id="ARBA00005722"/>
    </source>
</evidence>
<evidence type="ECO:0000256" key="5">
    <source>
        <dbReference type="ARBA" id="ARBA00023237"/>
    </source>
</evidence>
<dbReference type="RefSeq" id="WP_369743579.1">
    <property type="nucleotide sequence ID" value="NZ_CP165718.1"/>
</dbReference>
<dbReference type="InterPro" id="IPR010583">
    <property type="entry name" value="MipA"/>
</dbReference>
<dbReference type="EMBL" id="CP165718">
    <property type="protein sequence ID" value="XDV10229.1"/>
    <property type="molecule type" value="Genomic_DNA"/>
</dbReference>
<evidence type="ECO:0000256" key="1">
    <source>
        <dbReference type="ARBA" id="ARBA00004442"/>
    </source>
</evidence>
<evidence type="ECO:0000313" key="6">
    <source>
        <dbReference type="EMBL" id="XDV10229.1"/>
    </source>
</evidence>
<protein>
    <submittedName>
        <fullName evidence="6">MipA/OmpV family protein</fullName>
    </submittedName>
</protein>
<keyword evidence="4" id="KW-0472">Membrane</keyword>
<dbReference type="AlphaFoldDB" id="A0AB39X8Q5"/>